<comment type="caution">
    <text evidence="4">The sequence shown here is derived from an EMBL/GenBank/DDBJ whole genome shotgun (WGS) entry which is preliminary data.</text>
</comment>
<organism evidence="4 5">
    <name type="scientific">Aliarcobacter butzleri L348</name>
    <dbReference type="NCBI Taxonomy" id="1447256"/>
    <lineage>
        <taxon>Bacteria</taxon>
        <taxon>Pseudomonadati</taxon>
        <taxon>Campylobacterota</taxon>
        <taxon>Epsilonproteobacteria</taxon>
        <taxon>Campylobacterales</taxon>
        <taxon>Arcobacteraceae</taxon>
        <taxon>Aliarcobacter</taxon>
    </lineage>
</organism>
<comment type="caution">
    <text evidence="2">Lacks conserved residue(s) required for the propagation of feature annotation.</text>
</comment>
<dbReference type="Gene3D" id="3.40.50.2300">
    <property type="match status" value="1"/>
</dbReference>
<evidence type="ECO:0000256" key="1">
    <source>
        <dbReference type="ARBA" id="ARBA00023125"/>
    </source>
</evidence>
<evidence type="ECO:0000259" key="3">
    <source>
        <dbReference type="PROSITE" id="PS50110"/>
    </source>
</evidence>
<accession>A0A0G9KE35</accession>
<dbReference type="GO" id="GO:0003677">
    <property type="term" value="F:DNA binding"/>
    <property type="evidence" value="ECO:0007669"/>
    <property type="project" value="UniProtKB-KW"/>
</dbReference>
<dbReference type="SMART" id="SM00862">
    <property type="entry name" value="Trans_reg_C"/>
    <property type="match status" value="1"/>
</dbReference>
<dbReference type="GO" id="GO:0000160">
    <property type="term" value="P:phosphorelay signal transduction system"/>
    <property type="evidence" value="ECO:0007669"/>
    <property type="project" value="InterPro"/>
</dbReference>
<dbReference type="Gene3D" id="1.10.10.10">
    <property type="entry name" value="Winged helix-like DNA-binding domain superfamily/Winged helix DNA-binding domain"/>
    <property type="match status" value="1"/>
</dbReference>
<sequence length="221" mass="25748">MKAIRILVLESNDKSISQIIEILKNNDFLVDICSNNDEFLESIYYNLYDLYLLNINEEKAIPRFQLIKLLNECHDMTMKMVIASISSMIKPSFISGCDECVIRNVDEDEIILRIKALIRRQFKVHSDFITLKKNIKYGIFNKKILVDNDEIILGEKPLLILDYLLKFRDIFVSSEDLEKEVYPACSDSKNGVIRFHIHKIRQLLGNDIILSNRVSGYKINI</sequence>
<evidence type="ECO:0000256" key="2">
    <source>
        <dbReference type="PROSITE-ProRule" id="PRU00169"/>
    </source>
</evidence>
<evidence type="ECO:0000313" key="5">
    <source>
        <dbReference type="Proteomes" id="UP000035514"/>
    </source>
</evidence>
<proteinExistence type="predicted"/>
<dbReference type="SUPFAM" id="SSF52172">
    <property type="entry name" value="CheY-like"/>
    <property type="match status" value="1"/>
</dbReference>
<dbReference type="InterPro" id="IPR016032">
    <property type="entry name" value="Sig_transdc_resp-reg_C-effctor"/>
</dbReference>
<name>A0A0G9KE35_9BACT</name>
<dbReference type="RefSeq" id="WP_012147707.1">
    <property type="nucleotide sequence ID" value="NZ_JAIQ01000024.1"/>
</dbReference>
<dbReference type="InterPro" id="IPR001789">
    <property type="entry name" value="Sig_transdc_resp-reg_receiver"/>
</dbReference>
<evidence type="ECO:0000313" key="4">
    <source>
        <dbReference type="EMBL" id="KLE02488.1"/>
    </source>
</evidence>
<dbReference type="GO" id="GO:0006355">
    <property type="term" value="P:regulation of DNA-templated transcription"/>
    <property type="evidence" value="ECO:0007669"/>
    <property type="project" value="InterPro"/>
</dbReference>
<dbReference type="SUPFAM" id="SSF46894">
    <property type="entry name" value="C-terminal effector domain of the bipartite response regulators"/>
    <property type="match status" value="1"/>
</dbReference>
<dbReference type="AlphaFoldDB" id="A0A0G9KE35"/>
<dbReference type="InterPro" id="IPR001867">
    <property type="entry name" value="OmpR/PhoB-type_DNA-bd"/>
</dbReference>
<keyword evidence="1" id="KW-0238">DNA-binding</keyword>
<dbReference type="EMBL" id="JAIQ01000024">
    <property type="protein sequence ID" value="KLE02488.1"/>
    <property type="molecule type" value="Genomic_DNA"/>
</dbReference>
<reference evidence="4 5" key="1">
    <citation type="submission" date="2014-01" db="EMBL/GenBank/DDBJ databases">
        <title>Development of a Comparative Genomic Fingerprinting Assay for High Resolution Genotyping of Arcobacter butzleri.</title>
        <authorList>
            <person name="Webb A.L."/>
            <person name="Inglis G.D."/>
            <person name="Kruczkiewicz P."/>
            <person name="Selinger L.B."/>
            <person name="Taboada E.N."/>
        </authorList>
    </citation>
    <scope>NUCLEOTIDE SEQUENCE [LARGE SCALE GENOMIC DNA]</scope>
    <source>
        <strain evidence="4 5">L348</strain>
    </source>
</reference>
<dbReference type="InterPro" id="IPR011006">
    <property type="entry name" value="CheY-like_superfamily"/>
</dbReference>
<feature type="domain" description="Response regulatory" evidence="3">
    <location>
        <begin position="5"/>
        <end position="118"/>
    </location>
</feature>
<dbReference type="Proteomes" id="UP000035514">
    <property type="component" value="Unassembled WGS sequence"/>
</dbReference>
<dbReference type="PATRIC" id="fig|1447256.3.peg.152"/>
<dbReference type="PROSITE" id="PS50110">
    <property type="entry name" value="RESPONSE_REGULATORY"/>
    <property type="match status" value="1"/>
</dbReference>
<protein>
    <submittedName>
        <fullName evidence="4">Regulator</fullName>
    </submittedName>
</protein>
<dbReference type="Pfam" id="PF00486">
    <property type="entry name" value="Trans_reg_C"/>
    <property type="match status" value="1"/>
</dbReference>
<dbReference type="InterPro" id="IPR036388">
    <property type="entry name" value="WH-like_DNA-bd_sf"/>
</dbReference>
<dbReference type="GeneID" id="24304772"/>
<gene>
    <name evidence="4" type="ORF">AA20_00785</name>
</gene>